<reference evidence="2 3" key="1">
    <citation type="submission" date="2016-10" db="EMBL/GenBank/DDBJ databases">
        <authorList>
            <person name="de Groot N.N."/>
        </authorList>
    </citation>
    <scope>NUCLEOTIDE SEQUENCE [LARGE SCALE GENOMIC DNA]</scope>
    <source>
        <strain evidence="2 3">CGMCC 4.3143</strain>
    </source>
</reference>
<name>A0A1G7XLF2_PSEOR</name>
<gene>
    <name evidence="2" type="ORF">SAMN05216377_11615</name>
</gene>
<dbReference type="EMBL" id="FNBE01000016">
    <property type="protein sequence ID" value="SDG84906.1"/>
    <property type="molecule type" value="Genomic_DNA"/>
</dbReference>
<keyword evidence="1" id="KW-0472">Membrane</keyword>
<evidence type="ECO:0000313" key="3">
    <source>
        <dbReference type="Proteomes" id="UP000198967"/>
    </source>
</evidence>
<dbReference type="OrthoDB" id="5190748at2"/>
<evidence type="ECO:0000313" key="2">
    <source>
        <dbReference type="EMBL" id="SDG84906.1"/>
    </source>
</evidence>
<dbReference type="STRING" id="366584.SAMN05216377_11615"/>
<accession>A0A1G7XLF2</accession>
<dbReference type="Proteomes" id="UP000198967">
    <property type="component" value="Unassembled WGS sequence"/>
</dbReference>
<proteinExistence type="predicted"/>
<keyword evidence="1" id="KW-0812">Transmembrane</keyword>
<sequence>MGNRVVVVVAALVVALGALSTGGVVRNQAVAEASGATHTVATALADGPGPLPAFWTAPDGGLRRGQIDAPAGTRLGGTLDLWVDGTGEPVAPRGQAAAANAGLVAGLLVLAAGWLPLGAGVLLRRARRRRALDREWAAVAPVWRLS</sequence>
<organism evidence="2 3">
    <name type="scientific">Pseudonocardia oroxyli</name>
    <dbReference type="NCBI Taxonomy" id="366584"/>
    <lineage>
        <taxon>Bacteria</taxon>
        <taxon>Bacillati</taxon>
        <taxon>Actinomycetota</taxon>
        <taxon>Actinomycetes</taxon>
        <taxon>Pseudonocardiales</taxon>
        <taxon>Pseudonocardiaceae</taxon>
        <taxon>Pseudonocardia</taxon>
    </lineage>
</organism>
<keyword evidence="3" id="KW-1185">Reference proteome</keyword>
<dbReference type="RefSeq" id="WP_093088417.1">
    <property type="nucleotide sequence ID" value="NZ_FNBE01000016.1"/>
</dbReference>
<protein>
    <submittedName>
        <fullName evidence="2">Uncharacterized protein</fullName>
    </submittedName>
</protein>
<dbReference type="AlphaFoldDB" id="A0A1G7XLF2"/>
<evidence type="ECO:0000256" key="1">
    <source>
        <dbReference type="SAM" id="Phobius"/>
    </source>
</evidence>
<feature type="transmembrane region" description="Helical" evidence="1">
    <location>
        <begin position="101"/>
        <end position="123"/>
    </location>
</feature>
<keyword evidence="1" id="KW-1133">Transmembrane helix</keyword>